<keyword evidence="4" id="KW-1185">Reference proteome</keyword>
<gene>
    <name evidence="3" type="ORF">RCO7_14695</name>
</gene>
<sequence>MSSCSFIRLLVVSLCLISPILARPANDIEDGAAAVRNGPLRSPDRTCGGQMHIPVLVPIADHAAHHTASCNSERGWSLRYFGRQEQLVRVGLTKVLAAPAPASAASTQRSAFSLKVANWYSDPGYNSRFLTPMVEAAGSTNYAYTDSAYGPCCSEAVYCGSAPSYCGYRYRGQADQFWDGNGLTRSIIMQKPEMATLITTRAYYHSRVRVWTRDTIQSKRHWDARA</sequence>
<proteinExistence type="predicted"/>
<dbReference type="EMBL" id="FJUW01000025">
    <property type="protein sequence ID" value="CZT02496.1"/>
    <property type="molecule type" value="Genomic_DNA"/>
</dbReference>
<feature type="chain" id="PRO_5009446563" evidence="2">
    <location>
        <begin position="23"/>
        <end position="226"/>
    </location>
</feature>
<evidence type="ECO:0000256" key="2">
    <source>
        <dbReference type="SAM" id="SignalP"/>
    </source>
</evidence>
<dbReference type="AlphaFoldDB" id="A0A1E1KWC6"/>
<dbReference type="InterPro" id="IPR036861">
    <property type="entry name" value="Endochitinase-like_sf"/>
</dbReference>
<evidence type="ECO:0000256" key="1">
    <source>
        <dbReference type="ARBA" id="ARBA00022669"/>
    </source>
</evidence>
<dbReference type="Proteomes" id="UP000178129">
    <property type="component" value="Unassembled WGS sequence"/>
</dbReference>
<name>A0A1E1KWC6_9HELO</name>
<feature type="signal peptide" evidence="2">
    <location>
        <begin position="1"/>
        <end position="22"/>
    </location>
</feature>
<comment type="caution">
    <text evidence="3">The sequence shown here is derived from an EMBL/GenBank/DDBJ whole genome shotgun (WGS) entry which is preliminary data.</text>
</comment>
<dbReference type="InParanoid" id="A0A1E1KWC6"/>
<dbReference type="SUPFAM" id="SSF57016">
    <property type="entry name" value="Plant lectins/antimicrobial peptides"/>
    <property type="match status" value="1"/>
</dbReference>
<accession>A0A1E1KWC6</accession>
<protein>
    <submittedName>
        <fullName evidence="3">Uncharacterized protein</fullName>
    </submittedName>
</protein>
<keyword evidence="1" id="KW-0147">Chitin-binding</keyword>
<evidence type="ECO:0000313" key="4">
    <source>
        <dbReference type="Proteomes" id="UP000178129"/>
    </source>
</evidence>
<evidence type="ECO:0000313" key="3">
    <source>
        <dbReference type="EMBL" id="CZT02496.1"/>
    </source>
</evidence>
<dbReference type="GO" id="GO:0008061">
    <property type="term" value="F:chitin binding"/>
    <property type="evidence" value="ECO:0007669"/>
    <property type="project" value="UniProtKB-KW"/>
</dbReference>
<reference evidence="4" key="1">
    <citation type="submission" date="2016-03" db="EMBL/GenBank/DDBJ databases">
        <authorList>
            <person name="Ploux O."/>
        </authorList>
    </citation>
    <scope>NUCLEOTIDE SEQUENCE [LARGE SCALE GENOMIC DNA]</scope>
    <source>
        <strain evidence="4">UK7</strain>
    </source>
</reference>
<keyword evidence="2" id="KW-0732">Signal</keyword>
<organism evidence="3 4">
    <name type="scientific">Rhynchosporium graminicola</name>
    <dbReference type="NCBI Taxonomy" id="2792576"/>
    <lineage>
        <taxon>Eukaryota</taxon>
        <taxon>Fungi</taxon>
        <taxon>Dikarya</taxon>
        <taxon>Ascomycota</taxon>
        <taxon>Pezizomycotina</taxon>
        <taxon>Leotiomycetes</taxon>
        <taxon>Helotiales</taxon>
        <taxon>Ploettnerulaceae</taxon>
        <taxon>Rhynchosporium</taxon>
    </lineage>
</organism>